<dbReference type="EMBL" id="FQZU01000019">
    <property type="protein sequence ID" value="SHK17963.1"/>
    <property type="molecule type" value="Genomic_DNA"/>
</dbReference>
<protein>
    <submittedName>
        <fullName evidence="6">Dimerisation domain-containing protein</fullName>
    </submittedName>
</protein>
<keyword evidence="3" id="KW-0949">S-adenosyl-L-methionine</keyword>
<gene>
    <name evidence="6" type="ORF">SAMN02745216_03037</name>
</gene>
<dbReference type="PROSITE" id="PS51683">
    <property type="entry name" value="SAM_OMT_II"/>
    <property type="match status" value="1"/>
</dbReference>
<dbReference type="Gene3D" id="1.10.10.10">
    <property type="entry name" value="Winged helix-like DNA-binding domain superfamily/Winged helix DNA-binding domain"/>
    <property type="match status" value="1"/>
</dbReference>
<dbReference type="InterPro" id="IPR012967">
    <property type="entry name" value="COMT_dimerisation"/>
</dbReference>
<proteinExistence type="predicted"/>
<reference evidence="7" key="1">
    <citation type="submission" date="2016-11" db="EMBL/GenBank/DDBJ databases">
        <authorList>
            <person name="Varghese N."/>
            <person name="Submissions S."/>
        </authorList>
    </citation>
    <scope>NUCLEOTIDE SEQUENCE [LARGE SCALE GENOMIC DNA]</scope>
    <source>
        <strain evidence="7">DSM 16219</strain>
    </source>
</reference>
<dbReference type="GO" id="GO:0046983">
    <property type="term" value="F:protein dimerization activity"/>
    <property type="evidence" value="ECO:0007669"/>
    <property type="project" value="InterPro"/>
</dbReference>
<dbReference type="CDD" id="cd02440">
    <property type="entry name" value="AdoMet_MTases"/>
    <property type="match status" value="1"/>
</dbReference>
<evidence type="ECO:0000256" key="1">
    <source>
        <dbReference type="ARBA" id="ARBA00022603"/>
    </source>
</evidence>
<evidence type="ECO:0000256" key="3">
    <source>
        <dbReference type="ARBA" id="ARBA00022691"/>
    </source>
</evidence>
<feature type="domain" description="O-methyltransferase C-terminal" evidence="4">
    <location>
        <begin position="144"/>
        <end position="288"/>
    </location>
</feature>
<dbReference type="SUPFAM" id="SSF53335">
    <property type="entry name" value="S-adenosyl-L-methionine-dependent methyltransferases"/>
    <property type="match status" value="1"/>
</dbReference>
<evidence type="ECO:0000313" key="6">
    <source>
        <dbReference type="EMBL" id="SHK17963.1"/>
    </source>
</evidence>
<name>A0A1M6QD30_9BACT</name>
<dbReference type="InterPro" id="IPR036390">
    <property type="entry name" value="WH_DNA-bd_sf"/>
</dbReference>
<dbReference type="GO" id="GO:0008171">
    <property type="term" value="F:O-methyltransferase activity"/>
    <property type="evidence" value="ECO:0007669"/>
    <property type="project" value="InterPro"/>
</dbReference>
<evidence type="ECO:0000259" key="5">
    <source>
        <dbReference type="Pfam" id="PF08100"/>
    </source>
</evidence>
<evidence type="ECO:0000256" key="2">
    <source>
        <dbReference type="ARBA" id="ARBA00022679"/>
    </source>
</evidence>
<keyword evidence="2" id="KW-0808">Transferase</keyword>
<dbReference type="PANTHER" id="PTHR43712:SF2">
    <property type="entry name" value="O-METHYLTRANSFERASE CICE"/>
    <property type="match status" value="1"/>
</dbReference>
<sequence length="345" mass="37518">MKKSLPPKGPDDNGLSLLPYEAVKWELIKAALELGVFHHFDEPLTAGTLAEKIGTQPENTEFMLNSLTAMGCLKKSEGVFEMTSMARAYLDPASEQCIGPMLLFMERWTGPMMNGGMINLICDGPEPVQNMGREEIWEQGARVSINNARAGRAQLIAAHVSALPEFSSFSSMLDMGGGPGMIAVAVLASHPSLECAIMEQPAVCRVAEELIAEYGMESRIKTLSGDYMEDPMGEGYDFIMANYTLNFYRDRMDELMARIYEALSPGGVLLVSSDGLSEEKTAPAQSVITWLPTALQGMDMSFDRGFLADAMIKAGFISTQSSMVTDATIAAHGPMDMIVARKGRK</sequence>
<dbReference type="PANTHER" id="PTHR43712">
    <property type="entry name" value="PUTATIVE (AFU_ORTHOLOGUE AFUA_4G14580)-RELATED"/>
    <property type="match status" value="1"/>
</dbReference>
<evidence type="ECO:0000313" key="7">
    <source>
        <dbReference type="Proteomes" id="UP000183994"/>
    </source>
</evidence>
<dbReference type="Pfam" id="PF00891">
    <property type="entry name" value="Methyltransf_2"/>
    <property type="match status" value="1"/>
</dbReference>
<dbReference type="InterPro" id="IPR029063">
    <property type="entry name" value="SAM-dependent_MTases_sf"/>
</dbReference>
<evidence type="ECO:0000259" key="4">
    <source>
        <dbReference type="Pfam" id="PF00891"/>
    </source>
</evidence>
<dbReference type="GO" id="GO:0032259">
    <property type="term" value="P:methylation"/>
    <property type="evidence" value="ECO:0007669"/>
    <property type="project" value="UniProtKB-KW"/>
</dbReference>
<keyword evidence="7" id="KW-1185">Reference proteome</keyword>
<dbReference type="Gene3D" id="3.40.50.150">
    <property type="entry name" value="Vaccinia Virus protein VP39"/>
    <property type="match status" value="1"/>
</dbReference>
<accession>A0A1M6QD30</accession>
<dbReference type="Proteomes" id="UP000183994">
    <property type="component" value="Unassembled WGS sequence"/>
</dbReference>
<dbReference type="STRING" id="1121393.SAMN02745216_03037"/>
<keyword evidence="1" id="KW-0489">Methyltransferase</keyword>
<dbReference type="SUPFAM" id="SSF46785">
    <property type="entry name" value="Winged helix' DNA-binding domain"/>
    <property type="match status" value="1"/>
</dbReference>
<dbReference type="InterPro" id="IPR001077">
    <property type="entry name" value="COMT_C"/>
</dbReference>
<feature type="domain" description="O-methyltransferase dimerisation" evidence="5">
    <location>
        <begin position="27"/>
        <end position="90"/>
    </location>
</feature>
<organism evidence="6 7">
    <name type="scientific">Desulfatibacillum alkenivorans DSM 16219</name>
    <dbReference type="NCBI Taxonomy" id="1121393"/>
    <lineage>
        <taxon>Bacteria</taxon>
        <taxon>Pseudomonadati</taxon>
        <taxon>Thermodesulfobacteriota</taxon>
        <taxon>Desulfobacteria</taxon>
        <taxon>Desulfobacterales</taxon>
        <taxon>Desulfatibacillaceae</taxon>
        <taxon>Desulfatibacillum</taxon>
    </lineage>
</organism>
<dbReference type="Pfam" id="PF08100">
    <property type="entry name" value="Dimerisation"/>
    <property type="match status" value="1"/>
</dbReference>
<dbReference type="RefSeq" id="WP_073477096.1">
    <property type="nucleotide sequence ID" value="NZ_FQZU01000019.1"/>
</dbReference>
<dbReference type="AlphaFoldDB" id="A0A1M6QD30"/>
<dbReference type="InterPro" id="IPR016461">
    <property type="entry name" value="COMT-like"/>
</dbReference>
<dbReference type="InterPro" id="IPR036388">
    <property type="entry name" value="WH-like_DNA-bd_sf"/>
</dbReference>
<dbReference type="OrthoDB" id="9767938at2"/>